<dbReference type="Proteomes" id="UP001589798">
    <property type="component" value="Unassembled WGS sequence"/>
</dbReference>
<feature type="non-terminal residue" evidence="1">
    <location>
        <position position="1"/>
    </location>
</feature>
<protein>
    <submittedName>
        <fullName evidence="1">Chromosome partitioning protein ParB</fullName>
    </submittedName>
</protein>
<evidence type="ECO:0000313" key="1">
    <source>
        <dbReference type="EMBL" id="MFC0206724.1"/>
    </source>
</evidence>
<sequence length="168" mass="17852">GNPGSLLSGNQQAGLLVGRSFPDLDFSQQIAAILELPEPQAATVLSAIGAAYAKDVTSFDHVADLARVFAVDLRDAWHVDKTFLERYLKDELRFIARECGLIAHIGEKAFAKLLGQKKTDLIAGMLHALGFEWAGRLPSAMTLDGAYGPPPACPVAPASEVPITDLAA</sequence>
<name>A0ABV6D248_9SPHN</name>
<evidence type="ECO:0000313" key="2">
    <source>
        <dbReference type="Proteomes" id="UP001589798"/>
    </source>
</evidence>
<gene>
    <name evidence="1" type="ORF">ACFFJC_20940</name>
</gene>
<organism evidence="1 2">
    <name type="scientific">Novosphingobium soli</name>
    <dbReference type="NCBI Taxonomy" id="574956"/>
    <lineage>
        <taxon>Bacteria</taxon>
        <taxon>Pseudomonadati</taxon>
        <taxon>Pseudomonadota</taxon>
        <taxon>Alphaproteobacteria</taxon>
        <taxon>Sphingomonadales</taxon>
        <taxon>Sphingomonadaceae</taxon>
        <taxon>Novosphingobium</taxon>
    </lineage>
</organism>
<dbReference type="EMBL" id="JBHLWK010000042">
    <property type="protein sequence ID" value="MFC0206724.1"/>
    <property type="molecule type" value="Genomic_DNA"/>
</dbReference>
<keyword evidence="2" id="KW-1185">Reference proteome</keyword>
<proteinExistence type="predicted"/>
<reference evidence="1 2" key="1">
    <citation type="submission" date="2024-09" db="EMBL/GenBank/DDBJ databases">
        <authorList>
            <person name="Sun Q."/>
            <person name="Mori K."/>
        </authorList>
    </citation>
    <scope>NUCLEOTIDE SEQUENCE [LARGE SCALE GENOMIC DNA]</scope>
    <source>
        <strain evidence="1 2">CCM 7706</strain>
    </source>
</reference>
<accession>A0ABV6D248</accession>
<comment type="caution">
    <text evidence="1">The sequence shown here is derived from an EMBL/GenBank/DDBJ whole genome shotgun (WGS) entry which is preliminary data.</text>
</comment>